<comment type="caution">
    <text evidence="1">The sequence shown here is derived from an EMBL/GenBank/DDBJ whole genome shotgun (WGS) entry which is preliminary data.</text>
</comment>
<dbReference type="AlphaFoldDB" id="W1WCI3"/>
<keyword evidence="1" id="KW-0449">Lipoprotein</keyword>
<protein>
    <submittedName>
        <fullName evidence="1">Membrane lipoprotein tmpc</fullName>
    </submittedName>
</protein>
<dbReference type="EMBL" id="AZMM01018965">
    <property type="protein sequence ID" value="ETJ15848.1"/>
    <property type="molecule type" value="Genomic_DNA"/>
</dbReference>
<sequence>YRLIATPCWNPQLNFWTAGIFIPPINPRLPSFNSTDVATPATNPACCSANKIETALSFNQGTWEGIEKAQKDFSLQDPKYLKPSGETKV</sequence>
<feature type="non-terminal residue" evidence="1">
    <location>
        <position position="1"/>
    </location>
</feature>
<accession>W1WCI3</accession>
<name>W1WCI3_9ZZZZ</name>
<proteinExistence type="predicted"/>
<organism evidence="1">
    <name type="scientific">human gut metagenome</name>
    <dbReference type="NCBI Taxonomy" id="408170"/>
    <lineage>
        <taxon>unclassified sequences</taxon>
        <taxon>metagenomes</taxon>
        <taxon>organismal metagenomes</taxon>
    </lineage>
</organism>
<gene>
    <name evidence="1" type="ORF">Q604_UNBc4C00184G0001</name>
</gene>
<reference evidence="1" key="1">
    <citation type="submission" date="2013-12" db="EMBL/GenBank/DDBJ databases">
        <title>A Varibaculum cambriense genome reconstructed from a premature infant gut community with otherwise low bacterial novelty that shifts toward anaerobic metabolism during the third week of life.</title>
        <authorList>
            <person name="Brown C.T."/>
            <person name="Sharon I."/>
            <person name="Thomas B.C."/>
            <person name="Castelle C.J."/>
            <person name="Morowitz M.J."/>
            <person name="Banfield J.F."/>
        </authorList>
    </citation>
    <scope>NUCLEOTIDE SEQUENCE</scope>
</reference>
<evidence type="ECO:0000313" key="1">
    <source>
        <dbReference type="EMBL" id="ETJ15848.1"/>
    </source>
</evidence>